<keyword evidence="2" id="KW-1185">Reference proteome</keyword>
<gene>
    <name evidence="1" type="ORF">SAMN05446037_100686</name>
</gene>
<accession>A0A239CR21</accession>
<dbReference type="EMBL" id="FZOJ01000006">
    <property type="protein sequence ID" value="SNS22101.1"/>
    <property type="molecule type" value="Genomic_DNA"/>
</dbReference>
<dbReference type="OrthoDB" id="2629980at2"/>
<evidence type="ECO:0000313" key="2">
    <source>
        <dbReference type="Proteomes" id="UP000198304"/>
    </source>
</evidence>
<dbReference type="Proteomes" id="UP000198304">
    <property type="component" value="Unassembled WGS sequence"/>
</dbReference>
<reference evidence="2" key="1">
    <citation type="submission" date="2017-06" db="EMBL/GenBank/DDBJ databases">
        <authorList>
            <person name="Varghese N."/>
            <person name="Submissions S."/>
        </authorList>
    </citation>
    <scope>NUCLEOTIDE SEQUENCE [LARGE SCALE GENOMIC DNA]</scope>
    <source>
        <strain evidence="2">SCA</strain>
    </source>
</reference>
<sequence length="148" mass="16994">MIVTNLYNNVYRMLSNSEAVLNYLQIDSSLLEEELLLLKARKIQKRSKPQNLTEYIPLITFYTPPGGRIDTDNYLVYSTPVVFDVYTTDNVDLAHNISSSLVELFNNKFPIMCGLESYETKFLTAYESSVDQNNVYCFTTVIEFSVTV</sequence>
<evidence type="ECO:0000313" key="1">
    <source>
        <dbReference type="EMBL" id="SNS22101.1"/>
    </source>
</evidence>
<name>A0A239CR21_9FIRM</name>
<proteinExistence type="predicted"/>
<dbReference type="RefSeq" id="WP_089282338.1">
    <property type="nucleotide sequence ID" value="NZ_FZOJ01000006.1"/>
</dbReference>
<dbReference type="AlphaFoldDB" id="A0A239CR21"/>
<organism evidence="1 2">
    <name type="scientific">Anaerovirgula multivorans</name>
    <dbReference type="NCBI Taxonomy" id="312168"/>
    <lineage>
        <taxon>Bacteria</taxon>
        <taxon>Bacillati</taxon>
        <taxon>Bacillota</taxon>
        <taxon>Clostridia</taxon>
        <taxon>Peptostreptococcales</taxon>
        <taxon>Natronincolaceae</taxon>
        <taxon>Anaerovirgula</taxon>
    </lineage>
</organism>
<protein>
    <submittedName>
        <fullName evidence="1">Uncharacterized protein</fullName>
    </submittedName>
</protein>